<feature type="repeat" description="PPR" evidence="3">
    <location>
        <begin position="203"/>
        <end position="237"/>
    </location>
</feature>
<keyword evidence="5" id="KW-1185">Reference proteome</keyword>
<gene>
    <name evidence="4" type="ORF">COHA_010767</name>
</gene>
<dbReference type="InterPro" id="IPR002885">
    <property type="entry name" value="PPR_rpt"/>
</dbReference>
<evidence type="ECO:0000313" key="4">
    <source>
        <dbReference type="EMBL" id="KAI7835332.1"/>
    </source>
</evidence>
<comment type="caution">
    <text evidence="4">The sequence shown here is derived from an EMBL/GenBank/DDBJ whole genome shotgun (WGS) entry which is preliminary data.</text>
</comment>
<feature type="repeat" description="PPR" evidence="3">
    <location>
        <begin position="167"/>
        <end position="202"/>
    </location>
</feature>
<dbReference type="Pfam" id="PF13041">
    <property type="entry name" value="PPR_2"/>
    <property type="match status" value="1"/>
</dbReference>
<dbReference type="InterPro" id="IPR011990">
    <property type="entry name" value="TPR-like_helical_dom_sf"/>
</dbReference>
<evidence type="ECO:0000256" key="2">
    <source>
        <dbReference type="ARBA" id="ARBA00022737"/>
    </source>
</evidence>
<proteinExistence type="inferred from homology"/>
<dbReference type="PROSITE" id="PS51257">
    <property type="entry name" value="PROKAR_LIPOPROTEIN"/>
    <property type="match status" value="1"/>
</dbReference>
<keyword evidence="2" id="KW-0677">Repeat</keyword>
<dbReference type="PANTHER" id="PTHR47447:SF17">
    <property type="entry name" value="OS12G0638900 PROTEIN"/>
    <property type="match status" value="1"/>
</dbReference>
<protein>
    <submittedName>
        <fullName evidence="4">Uncharacterized protein</fullName>
    </submittedName>
</protein>
<comment type="similarity">
    <text evidence="1">Belongs to the PPR family. P subfamily.</text>
</comment>
<dbReference type="SUPFAM" id="SSF48452">
    <property type="entry name" value="TPR-like"/>
    <property type="match status" value="1"/>
</dbReference>
<evidence type="ECO:0000256" key="1">
    <source>
        <dbReference type="ARBA" id="ARBA00007626"/>
    </source>
</evidence>
<feature type="repeat" description="PPR" evidence="3">
    <location>
        <begin position="132"/>
        <end position="166"/>
    </location>
</feature>
<dbReference type="Gene3D" id="1.25.40.10">
    <property type="entry name" value="Tetratricopeptide repeat domain"/>
    <property type="match status" value="1"/>
</dbReference>
<dbReference type="Proteomes" id="UP001205105">
    <property type="component" value="Unassembled WGS sequence"/>
</dbReference>
<dbReference type="Pfam" id="PF01535">
    <property type="entry name" value="PPR"/>
    <property type="match status" value="1"/>
</dbReference>
<dbReference type="NCBIfam" id="TIGR00756">
    <property type="entry name" value="PPR"/>
    <property type="match status" value="2"/>
</dbReference>
<dbReference type="AlphaFoldDB" id="A0AAD5DD71"/>
<dbReference type="PANTHER" id="PTHR47447">
    <property type="entry name" value="OS03G0856100 PROTEIN"/>
    <property type="match status" value="1"/>
</dbReference>
<dbReference type="PROSITE" id="PS51375">
    <property type="entry name" value="PPR"/>
    <property type="match status" value="3"/>
</dbReference>
<evidence type="ECO:0000313" key="5">
    <source>
        <dbReference type="Proteomes" id="UP001205105"/>
    </source>
</evidence>
<dbReference type="EMBL" id="JADXDR010000288">
    <property type="protein sequence ID" value="KAI7835332.1"/>
    <property type="molecule type" value="Genomic_DNA"/>
</dbReference>
<organism evidence="4 5">
    <name type="scientific">Chlorella ohadii</name>
    <dbReference type="NCBI Taxonomy" id="2649997"/>
    <lineage>
        <taxon>Eukaryota</taxon>
        <taxon>Viridiplantae</taxon>
        <taxon>Chlorophyta</taxon>
        <taxon>core chlorophytes</taxon>
        <taxon>Trebouxiophyceae</taxon>
        <taxon>Chlorellales</taxon>
        <taxon>Chlorellaceae</taxon>
        <taxon>Chlorella clade</taxon>
        <taxon>Chlorella</taxon>
    </lineage>
</organism>
<sequence>MRPEPSSFTEHTSKQAAPRCTGCCPCCWALTAACARPAAGPAAEPAEPAAAALEHHAWEERLAARQRELDSTAQQLVRELRLDSRPLDEYGYGALITALSRAEHPPYDLPAHYADKAAQAFEEMRAAGVEPNVVLWHNLLDCQAKAGQPDAAFATYRRMLAAGAAPNSWTFSMLVSACGRGRQPARASEVVERLMPQAGVAPSLTVWNSLLGAYGRAGSVDAAYAAWLRMLESGERGLWCSCIAPGCWCC</sequence>
<reference evidence="4" key="1">
    <citation type="submission" date="2020-11" db="EMBL/GenBank/DDBJ databases">
        <title>Chlorella ohadii genome sequencing and assembly.</title>
        <authorList>
            <person name="Murik O."/>
            <person name="Treves H."/>
            <person name="Kedem I."/>
            <person name="Shotland Y."/>
            <person name="Kaplan A."/>
        </authorList>
    </citation>
    <scope>NUCLEOTIDE SEQUENCE</scope>
    <source>
        <strain evidence="4">1</strain>
    </source>
</reference>
<evidence type="ECO:0000256" key="3">
    <source>
        <dbReference type="PROSITE-ProRule" id="PRU00708"/>
    </source>
</evidence>
<name>A0AAD5DD71_9CHLO</name>
<accession>A0AAD5DD71</accession>